<evidence type="ECO:0000313" key="1">
    <source>
        <dbReference type="EMBL" id="CBG39822.1"/>
    </source>
</evidence>
<dbReference type="PIRSF" id="PIRSF012318">
    <property type="entry name" value="UCP012318"/>
    <property type="match status" value="1"/>
</dbReference>
<dbReference type="RefSeq" id="WP_013022906.1">
    <property type="nucleotide sequence ID" value="NC_013949.1"/>
</dbReference>
<reference evidence="1 2" key="1">
    <citation type="journal article" date="2010" name="BMC Genomics">
        <title>Comparative genomics and proteomics of Helicobacter mustelae, an ulcerogenic and carcinogenic gastric pathogen.</title>
        <authorList>
            <person name="O'Toole P.W."/>
            <person name="Snelling W.J."/>
            <person name="Canchaya C."/>
            <person name="Forde B.M."/>
            <person name="Hardie K.R."/>
            <person name="Josenhans C."/>
            <person name="Graham R.L.J."/>
            <person name="McMullan G."/>
            <person name="Parkhill J."/>
            <person name="Belda E."/>
            <person name="Bentley S.D."/>
        </authorList>
    </citation>
    <scope>NUCLEOTIDE SEQUENCE [LARGE SCALE GENOMIC DNA]</scope>
    <source>
        <strain evidence="2">ATCC 43772 / LMG 18044 / NCTC 12198 / 12198</strain>
    </source>
</reference>
<dbReference type="KEGG" id="hms:HMU05610"/>
<dbReference type="Pfam" id="PF04305">
    <property type="entry name" value="DUF455"/>
    <property type="match status" value="1"/>
</dbReference>
<dbReference type="InterPro" id="IPR011197">
    <property type="entry name" value="UCP012318"/>
</dbReference>
<proteinExistence type="predicted"/>
<dbReference type="InterPro" id="IPR007402">
    <property type="entry name" value="DUF455"/>
</dbReference>
<dbReference type="EMBL" id="FN555004">
    <property type="protein sequence ID" value="CBG39822.1"/>
    <property type="molecule type" value="Genomic_DNA"/>
</dbReference>
<keyword evidence="2" id="KW-1185">Reference proteome</keyword>
<dbReference type="Proteomes" id="UP000001522">
    <property type="component" value="Chromosome"/>
</dbReference>
<dbReference type="PANTHER" id="PTHR42782">
    <property type="entry name" value="SI:CH73-314G15.3"/>
    <property type="match status" value="1"/>
</dbReference>
<dbReference type="HOGENOM" id="CLU_035354_0_0_7"/>
<organism evidence="1 2">
    <name type="scientific">Helicobacter mustelae (strain ATCC 43772 / CCUG 25715 / CIP 103759 / LMG 18044 / NCTC 12198 / R85-136P)</name>
    <name type="common">Campylobacter mustelae</name>
    <dbReference type="NCBI Taxonomy" id="679897"/>
    <lineage>
        <taxon>Bacteria</taxon>
        <taxon>Pseudomonadati</taxon>
        <taxon>Campylobacterota</taxon>
        <taxon>Epsilonproteobacteria</taxon>
        <taxon>Campylobacterales</taxon>
        <taxon>Helicobacteraceae</taxon>
        <taxon>Helicobacter</taxon>
    </lineage>
</organism>
<protein>
    <recommendedName>
        <fullName evidence="3">Ferritin-like domain-containing protein</fullName>
    </recommendedName>
</protein>
<evidence type="ECO:0008006" key="3">
    <source>
        <dbReference type="Google" id="ProtNLM"/>
    </source>
</evidence>
<dbReference type="CDD" id="cd00657">
    <property type="entry name" value="Ferritin_like"/>
    <property type="match status" value="1"/>
</dbReference>
<dbReference type="PANTHER" id="PTHR42782:SF4">
    <property type="entry name" value="DUF455 DOMAIN-CONTAINING PROTEIN"/>
    <property type="match status" value="1"/>
</dbReference>
<dbReference type="STRING" id="679897.HMU05610"/>
<sequence length="272" mass="31732">MNFFAALEKILFAEDPDQKIALFREFHEDFHYTKKYDFDHQSPIKISPLPSYHSFCQIIHPTRIRRPKDLSSTNTLAKVIHSIVHIEYSAIDLALDASYRFRNLSPQYYTDWLEVAQEEISHFLLLRSLLQDLGFDYGDFPVHQNLFDAQMATNHSLSHRMGLVHRALEANGLDANPFVAQKISQSSHAIAKKALSVLDIILRDEISHVHKGDKWWRAYKKEGEDFLSLLRDYRHFSPMSKILNKEARLQAGYTKEELLLIERDKPMEGSQY</sequence>
<dbReference type="InterPro" id="IPR009078">
    <property type="entry name" value="Ferritin-like_SF"/>
</dbReference>
<gene>
    <name evidence="1" type="ordered locus">HMU05610</name>
</gene>
<accession>D3UH50</accession>
<dbReference type="AlphaFoldDB" id="D3UH50"/>
<name>D3UH50_HELM1</name>
<dbReference type="SUPFAM" id="SSF47240">
    <property type="entry name" value="Ferritin-like"/>
    <property type="match status" value="1"/>
</dbReference>
<evidence type="ECO:0000313" key="2">
    <source>
        <dbReference type="Proteomes" id="UP000001522"/>
    </source>
</evidence>
<dbReference type="eggNOG" id="COG2833">
    <property type="taxonomic scope" value="Bacteria"/>
</dbReference>